<sequence>MFQVTTIFTLICSIKIPFTQIQDDFKLGYTPADARSLVEMKIYNDFARGGPLTLFLFLMAADGGSMIRMKQLNETVKIIEEIGTQLKMRNQSFYDICTSFCDVNEPVVQFRVSAAVTSQQSL</sequence>
<proteinExistence type="predicted"/>
<accession>A0A914RXR3</accession>
<dbReference type="Proteomes" id="UP000887564">
    <property type="component" value="Unplaced"/>
</dbReference>
<dbReference type="AlphaFoldDB" id="A0A914RXR3"/>
<evidence type="ECO:0000313" key="2">
    <source>
        <dbReference type="WBParaSite" id="PEQ_0000965401-mRNA-1"/>
    </source>
</evidence>
<name>A0A914RXR3_PAREQ</name>
<protein>
    <submittedName>
        <fullName evidence="2">Uncharacterized protein</fullName>
    </submittedName>
</protein>
<evidence type="ECO:0000313" key="1">
    <source>
        <dbReference type="Proteomes" id="UP000887564"/>
    </source>
</evidence>
<reference evidence="2" key="1">
    <citation type="submission" date="2022-11" db="UniProtKB">
        <authorList>
            <consortium name="WormBaseParasite"/>
        </authorList>
    </citation>
    <scope>IDENTIFICATION</scope>
</reference>
<organism evidence="1 2">
    <name type="scientific">Parascaris equorum</name>
    <name type="common">Equine roundworm</name>
    <dbReference type="NCBI Taxonomy" id="6256"/>
    <lineage>
        <taxon>Eukaryota</taxon>
        <taxon>Metazoa</taxon>
        <taxon>Ecdysozoa</taxon>
        <taxon>Nematoda</taxon>
        <taxon>Chromadorea</taxon>
        <taxon>Rhabditida</taxon>
        <taxon>Spirurina</taxon>
        <taxon>Ascaridomorpha</taxon>
        <taxon>Ascaridoidea</taxon>
        <taxon>Ascarididae</taxon>
        <taxon>Parascaris</taxon>
    </lineage>
</organism>
<keyword evidence="1" id="KW-1185">Reference proteome</keyword>
<dbReference type="WBParaSite" id="PEQ_0000965401-mRNA-1">
    <property type="protein sequence ID" value="PEQ_0000965401-mRNA-1"/>
    <property type="gene ID" value="PEQ_0000965401"/>
</dbReference>